<dbReference type="AlphaFoldDB" id="A0AA35PIK0"/>
<evidence type="ECO:0000313" key="2">
    <source>
        <dbReference type="EMBL" id="CAI5786773.1"/>
    </source>
</evidence>
<proteinExistence type="predicted"/>
<reference evidence="2" key="1">
    <citation type="submission" date="2022-12" db="EMBL/GenBank/DDBJ databases">
        <authorList>
            <person name="Alioto T."/>
            <person name="Alioto T."/>
            <person name="Gomez Garrido J."/>
        </authorList>
    </citation>
    <scope>NUCLEOTIDE SEQUENCE</scope>
</reference>
<evidence type="ECO:0000256" key="1">
    <source>
        <dbReference type="SAM" id="Phobius"/>
    </source>
</evidence>
<protein>
    <submittedName>
        <fullName evidence="2">Uncharacterized protein</fullName>
    </submittedName>
</protein>
<accession>A0AA35PIK0</accession>
<name>A0AA35PIK0_9SAUR</name>
<dbReference type="Proteomes" id="UP001178461">
    <property type="component" value="Chromosome 10"/>
</dbReference>
<dbReference type="Gene3D" id="1.10.287.210">
    <property type="match status" value="1"/>
</dbReference>
<gene>
    <name evidence="2" type="ORF">PODLI_1B008649</name>
</gene>
<evidence type="ECO:0000313" key="3">
    <source>
        <dbReference type="Proteomes" id="UP001178461"/>
    </source>
</evidence>
<organism evidence="2 3">
    <name type="scientific">Podarcis lilfordi</name>
    <name type="common">Lilford's wall lizard</name>
    <dbReference type="NCBI Taxonomy" id="74358"/>
    <lineage>
        <taxon>Eukaryota</taxon>
        <taxon>Metazoa</taxon>
        <taxon>Chordata</taxon>
        <taxon>Craniata</taxon>
        <taxon>Vertebrata</taxon>
        <taxon>Euteleostomi</taxon>
        <taxon>Lepidosauria</taxon>
        <taxon>Squamata</taxon>
        <taxon>Bifurcata</taxon>
        <taxon>Unidentata</taxon>
        <taxon>Episquamata</taxon>
        <taxon>Laterata</taxon>
        <taxon>Lacertibaenia</taxon>
        <taxon>Lacertidae</taxon>
        <taxon>Podarcis</taxon>
    </lineage>
</organism>
<keyword evidence="1" id="KW-0472">Membrane</keyword>
<dbReference type="PANTHER" id="PTHR10424">
    <property type="entry name" value="VIRAL ENVELOPE PROTEIN"/>
    <property type="match status" value="1"/>
</dbReference>
<keyword evidence="3" id="KW-1185">Reference proteome</keyword>
<dbReference type="SUPFAM" id="SSF58069">
    <property type="entry name" value="Virus ectodomain"/>
    <property type="match status" value="1"/>
</dbReference>
<dbReference type="EMBL" id="OX395135">
    <property type="protein sequence ID" value="CAI5786773.1"/>
    <property type="molecule type" value="Genomic_DNA"/>
</dbReference>
<dbReference type="InterPro" id="IPR018154">
    <property type="entry name" value="TLV/ENV_coat_polyprotein"/>
</dbReference>
<feature type="transmembrane region" description="Helical" evidence="1">
    <location>
        <begin position="103"/>
        <end position="123"/>
    </location>
</feature>
<keyword evidence="1" id="KW-0812">Transmembrane</keyword>
<sequence length="178" mass="19561">MEESNAATQSILTELTEVRQMAIQNRLALDYILASTGGVCALVGTECCTYVSDQTLNITGHLNNIHKLTDDLRNIQHEGLSDTQLWSWLPGTAWIKQLLGNGLLILITVAICVAFFCCAIHCFPLCCQTCEYCVPSLHSRTAVSQRMIPAGTPSTFIEMGPQGAQLNPDPRYGMSDFY</sequence>
<dbReference type="Pfam" id="PF00429">
    <property type="entry name" value="TLV_coat"/>
    <property type="match status" value="1"/>
</dbReference>
<keyword evidence="1" id="KW-1133">Transmembrane helix</keyword>